<evidence type="ECO:0000256" key="1">
    <source>
        <dbReference type="SAM" id="MobiDB-lite"/>
    </source>
</evidence>
<feature type="compositionally biased region" description="Basic and acidic residues" evidence="1">
    <location>
        <begin position="85"/>
        <end position="106"/>
    </location>
</feature>
<evidence type="ECO:0000313" key="3">
    <source>
        <dbReference type="Proteomes" id="UP001157418"/>
    </source>
</evidence>
<comment type="caution">
    <text evidence="2">The sequence shown here is derived from an EMBL/GenBank/DDBJ whole genome shotgun (WGS) entry which is preliminary data.</text>
</comment>
<gene>
    <name evidence="2" type="ORF">LVIROSA_LOCUS3762</name>
</gene>
<name>A0AAU9LVY1_9ASTR</name>
<keyword evidence="3" id="KW-1185">Reference proteome</keyword>
<feature type="compositionally biased region" description="Polar residues" evidence="1">
    <location>
        <begin position="1"/>
        <end position="22"/>
    </location>
</feature>
<feature type="region of interest" description="Disordered" evidence="1">
    <location>
        <begin position="1"/>
        <end position="41"/>
    </location>
</feature>
<dbReference type="Proteomes" id="UP001157418">
    <property type="component" value="Unassembled WGS sequence"/>
</dbReference>
<feature type="compositionally biased region" description="Low complexity" evidence="1">
    <location>
        <begin position="53"/>
        <end position="80"/>
    </location>
</feature>
<reference evidence="2 3" key="1">
    <citation type="submission" date="2022-01" db="EMBL/GenBank/DDBJ databases">
        <authorList>
            <person name="Xiong W."/>
            <person name="Schranz E."/>
        </authorList>
    </citation>
    <scope>NUCLEOTIDE SEQUENCE [LARGE SCALE GENOMIC DNA]</scope>
</reference>
<sequence>MSSNNPNFSKQNAPNQNDNNSFVLFGYDPLSPPPYRPQMDGIHSNYLQFQMPQQFYFQSQPQTQPSQTQFQSQPPFTPSTEIVSDSEHEEQQQKKGKADPRRWTQKEEVELAKAWIDIFEGGGTGNGQNRE</sequence>
<evidence type="ECO:0000313" key="2">
    <source>
        <dbReference type="EMBL" id="CAH1415954.1"/>
    </source>
</evidence>
<proteinExistence type="predicted"/>
<dbReference type="EMBL" id="CAKMRJ010000002">
    <property type="protein sequence ID" value="CAH1415954.1"/>
    <property type="molecule type" value="Genomic_DNA"/>
</dbReference>
<accession>A0AAU9LVY1</accession>
<dbReference type="AlphaFoldDB" id="A0AAU9LVY1"/>
<protein>
    <recommendedName>
        <fullName evidence="4">Myb-like domain-containing protein</fullName>
    </recommendedName>
</protein>
<organism evidence="2 3">
    <name type="scientific">Lactuca virosa</name>
    <dbReference type="NCBI Taxonomy" id="75947"/>
    <lineage>
        <taxon>Eukaryota</taxon>
        <taxon>Viridiplantae</taxon>
        <taxon>Streptophyta</taxon>
        <taxon>Embryophyta</taxon>
        <taxon>Tracheophyta</taxon>
        <taxon>Spermatophyta</taxon>
        <taxon>Magnoliopsida</taxon>
        <taxon>eudicotyledons</taxon>
        <taxon>Gunneridae</taxon>
        <taxon>Pentapetalae</taxon>
        <taxon>asterids</taxon>
        <taxon>campanulids</taxon>
        <taxon>Asterales</taxon>
        <taxon>Asteraceae</taxon>
        <taxon>Cichorioideae</taxon>
        <taxon>Cichorieae</taxon>
        <taxon>Lactucinae</taxon>
        <taxon>Lactuca</taxon>
    </lineage>
</organism>
<feature type="region of interest" description="Disordered" evidence="1">
    <location>
        <begin position="53"/>
        <end position="106"/>
    </location>
</feature>
<evidence type="ECO:0008006" key="4">
    <source>
        <dbReference type="Google" id="ProtNLM"/>
    </source>
</evidence>